<protein>
    <submittedName>
        <fullName evidence="1">Paired amphipathic helix protein sin3a</fullName>
    </submittedName>
</protein>
<accession>A0A0J7L2D0</accession>
<dbReference type="Proteomes" id="UP000036403">
    <property type="component" value="Unassembled WGS sequence"/>
</dbReference>
<keyword evidence="2" id="KW-1185">Reference proteome</keyword>
<dbReference type="EMBL" id="LBMM01001089">
    <property type="protein sequence ID" value="KMQ96942.1"/>
    <property type="molecule type" value="Genomic_DNA"/>
</dbReference>
<gene>
    <name evidence="1" type="ORF">RF55_2747</name>
</gene>
<evidence type="ECO:0000313" key="2">
    <source>
        <dbReference type="Proteomes" id="UP000036403"/>
    </source>
</evidence>
<reference evidence="1 2" key="1">
    <citation type="submission" date="2015-04" db="EMBL/GenBank/DDBJ databases">
        <title>Lasius niger genome sequencing.</title>
        <authorList>
            <person name="Konorov E.A."/>
            <person name="Nikitin M.A."/>
            <person name="Kirill M.V."/>
            <person name="Chang P."/>
        </authorList>
    </citation>
    <scope>NUCLEOTIDE SEQUENCE [LARGE SCALE GENOMIC DNA]</scope>
    <source>
        <tissue evidence="1">Whole</tissue>
    </source>
</reference>
<comment type="caution">
    <text evidence="1">The sequence shown here is derived from an EMBL/GenBank/DDBJ whole genome shotgun (WGS) entry which is preliminary data.</text>
</comment>
<name>A0A0J7L2D0_LASNI</name>
<dbReference type="STRING" id="67767.A0A0J7L2D0"/>
<dbReference type="OrthoDB" id="10265969at2759"/>
<evidence type="ECO:0000313" key="1">
    <source>
        <dbReference type="EMBL" id="KMQ96942.1"/>
    </source>
</evidence>
<organism evidence="1 2">
    <name type="scientific">Lasius niger</name>
    <name type="common">Black garden ant</name>
    <dbReference type="NCBI Taxonomy" id="67767"/>
    <lineage>
        <taxon>Eukaryota</taxon>
        <taxon>Metazoa</taxon>
        <taxon>Ecdysozoa</taxon>
        <taxon>Arthropoda</taxon>
        <taxon>Hexapoda</taxon>
        <taxon>Insecta</taxon>
        <taxon>Pterygota</taxon>
        <taxon>Neoptera</taxon>
        <taxon>Endopterygota</taxon>
        <taxon>Hymenoptera</taxon>
        <taxon>Apocrita</taxon>
        <taxon>Aculeata</taxon>
        <taxon>Formicoidea</taxon>
        <taxon>Formicidae</taxon>
        <taxon>Formicinae</taxon>
        <taxon>Lasius</taxon>
        <taxon>Lasius</taxon>
    </lineage>
</organism>
<proteinExistence type="predicted"/>
<dbReference type="PaxDb" id="67767-A0A0J7L2D0"/>
<sequence length="181" mass="21308">MDGNSWNSLDRASAGRKPIFLCRNVRSYRKHAAKLAKEKQSLLNANPERVTEPVDAPDIINSDETQCRFNPNSYTMFFIVHKDRLLYKQNSISRARMSHAAVTKRMDSKFHHWHASWISKNGTDTQHRLCQDWLMGRYENLIPHRTRVVTDNDQTRSPYRQYNRFKVERLQSDLLTSEPCV</sequence>
<dbReference type="AlphaFoldDB" id="A0A0J7L2D0"/>